<dbReference type="CDD" id="cd00586">
    <property type="entry name" value="4HBT"/>
    <property type="match status" value="1"/>
</dbReference>
<dbReference type="EMBL" id="DXEZ01000328">
    <property type="protein sequence ID" value="HIX55673.1"/>
    <property type="molecule type" value="Genomic_DNA"/>
</dbReference>
<comment type="caution">
    <text evidence="3">The sequence shown here is derived from an EMBL/GenBank/DDBJ whole genome shotgun (WGS) entry which is preliminary data.</text>
</comment>
<reference evidence="3" key="2">
    <citation type="submission" date="2021-04" db="EMBL/GenBank/DDBJ databases">
        <authorList>
            <person name="Gilroy R."/>
        </authorList>
    </citation>
    <scope>NUCLEOTIDE SEQUENCE</scope>
    <source>
        <strain evidence="3">1719</strain>
    </source>
</reference>
<evidence type="ECO:0000313" key="3">
    <source>
        <dbReference type="EMBL" id="HIX55673.1"/>
    </source>
</evidence>
<protein>
    <submittedName>
        <fullName evidence="3">Thioesterase family protein</fullName>
    </submittedName>
</protein>
<proteinExistence type="inferred from homology"/>
<dbReference type="GO" id="GO:0047617">
    <property type="term" value="F:fatty acyl-CoA hydrolase activity"/>
    <property type="evidence" value="ECO:0007669"/>
    <property type="project" value="TreeGrafter"/>
</dbReference>
<dbReference type="AlphaFoldDB" id="A0A9D2AZJ3"/>
<dbReference type="Proteomes" id="UP000824156">
    <property type="component" value="Unassembled WGS sequence"/>
</dbReference>
<sequence length="145" mass="17168">MKHIYYSGQVLWSQMDANNHLRHSSYADLCAQARINMLTDVGLSMQELENLKVGPILFREELVYLREVRLNELINVQIEITRYNHSNSRFSFRHSIWKENEVLAAVVTVDGAWMDLKKRKLTTLPEEWTSYFDKIPKSEDYQETK</sequence>
<dbReference type="PANTHER" id="PTHR31793">
    <property type="entry name" value="4-HYDROXYBENZOYL-COA THIOESTERASE FAMILY MEMBER"/>
    <property type="match status" value="1"/>
</dbReference>
<dbReference type="SUPFAM" id="SSF54637">
    <property type="entry name" value="Thioesterase/thiol ester dehydrase-isomerase"/>
    <property type="match status" value="1"/>
</dbReference>
<keyword evidence="2" id="KW-0378">Hydrolase</keyword>
<gene>
    <name evidence="3" type="ORF">H9853_11685</name>
</gene>
<dbReference type="Gene3D" id="3.10.129.10">
    <property type="entry name" value="Hotdog Thioesterase"/>
    <property type="match status" value="1"/>
</dbReference>
<evidence type="ECO:0000256" key="1">
    <source>
        <dbReference type="ARBA" id="ARBA00005953"/>
    </source>
</evidence>
<accession>A0A9D2AZJ3</accession>
<name>A0A9D2AZJ3_9SPHI</name>
<evidence type="ECO:0000256" key="2">
    <source>
        <dbReference type="ARBA" id="ARBA00022801"/>
    </source>
</evidence>
<comment type="similarity">
    <text evidence="1">Belongs to the 4-hydroxybenzoyl-CoA thioesterase family.</text>
</comment>
<dbReference type="InterPro" id="IPR050563">
    <property type="entry name" value="4-hydroxybenzoyl-CoA_TE"/>
</dbReference>
<dbReference type="InterPro" id="IPR029069">
    <property type="entry name" value="HotDog_dom_sf"/>
</dbReference>
<organism evidence="3 4">
    <name type="scientific">Candidatus Sphingobacterium stercoripullorum</name>
    <dbReference type="NCBI Taxonomy" id="2838759"/>
    <lineage>
        <taxon>Bacteria</taxon>
        <taxon>Pseudomonadati</taxon>
        <taxon>Bacteroidota</taxon>
        <taxon>Sphingobacteriia</taxon>
        <taxon>Sphingobacteriales</taxon>
        <taxon>Sphingobacteriaceae</taxon>
        <taxon>Sphingobacterium</taxon>
    </lineage>
</organism>
<dbReference type="Pfam" id="PF13279">
    <property type="entry name" value="4HBT_2"/>
    <property type="match status" value="1"/>
</dbReference>
<reference evidence="3" key="1">
    <citation type="journal article" date="2021" name="PeerJ">
        <title>Extensive microbial diversity within the chicken gut microbiome revealed by metagenomics and culture.</title>
        <authorList>
            <person name="Gilroy R."/>
            <person name="Ravi A."/>
            <person name="Getino M."/>
            <person name="Pursley I."/>
            <person name="Horton D.L."/>
            <person name="Alikhan N.F."/>
            <person name="Baker D."/>
            <person name="Gharbi K."/>
            <person name="Hall N."/>
            <person name="Watson M."/>
            <person name="Adriaenssens E.M."/>
            <person name="Foster-Nyarko E."/>
            <person name="Jarju S."/>
            <person name="Secka A."/>
            <person name="Antonio M."/>
            <person name="Oren A."/>
            <person name="Chaudhuri R.R."/>
            <person name="La Ragione R."/>
            <person name="Hildebrand F."/>
            <person name="Pallen M.J."/>
        </authorList>
    </citation>
    <scope>NUCLEOTIDE SEQUENCE</scope>
    <source>
        <strain evidence="3">1719</strain>
    </source>
</reference>
<dbReference type="PANTHER" id="PTHR31793:SF27">
    <property type="entry name" value="NOVEL THIOESTERASE SUPERFAMILY DOMAIN AND SAPOSIN A-TYPE DOMAIN CONTAINING PROTEIN (0610012H03RIK)"/>
    <property type="match status" value="1"/>
</dbReference>
<evidence type="ECO:0000313" key="4">
    <source>
        <dbReference type="Proteomes" id="UP000824156"/>
    </source>
</evidence>